<name>A0A0J7NLE0_LASNI</name>
<gene>
    <name evidence="1" type="ORF">RF55_6615</name>
</gene>
<dbReference type="Proteomes" id="UP000036403">
    <property type="component" value="Unassembled WGS sequence"/>
</dbReference>
<proteinExistence type="predicted"/>
<reference evidence="1 2" key="1">
    <citation type="submission" date="2015-04" db="EMBL/GenBank/DDBJ databases">
        <title>Lasius niger genome sequencing.</title>
        <authorList>
            <person name="Konorov E.A."/>
            <person name="Nikitin M.A."/>
            <person name="Kirill M.V."/>
            <person name="Chang P."/>
        </authorList>
    </citation>
    <scope>NUCLEOTIDE SEQUENCE [LARGE SCALE GENOMIC DNA]</scope>
    <source>
        <tissue evidence="1">Whole</tissue>
    </source>
</reference>
<evidence type="ECO:0000313" key="2">
    <source>
        <dbReference type="Proteomes" id="UP000036403"/>
    </source>
</evidence>
<dbReference type="AlphaFoldDB" id="A0A0J7NLE0"/>
<sequence>MPIFGEEIQVKRRDKRGTLGLSQGFEGSGLHGNSLAVGTGYEQNYLGGASLGHGASAPAYSPNYNTPLYSSHRLDYSRGLGYGGLGHGGPGYSSGGLGHATTRLGYGATGLGYGAAGLGYNAAGLGYNAAGLGYNAARQGYNAAGYDAGLGYSTGLSTGYRHGW</sequence>
<protein>
    <submittedName>
        <fullName evidence="1">Rho termination</fullName>
    </submittedName>
</protein>
<keyword evidence="2" id="KW-1185">Reference proteome</keyword>
<organism evidence="1 2">
    <name type="scientific">Lasius niger</name>
    <name type="common">Black garden ant</name>
    <dbReference type="NCBI Taxonomy" id="67767"/>
    <lineage>
        <taxon>Eukaryota</taxon>
        <taxon>Metazoa</taxon>
        <taxon>Ecdysozoa</taxon>
        <taxon>Arthropoda</taxon>
        <taxon>Hexapoda</taxon>
        <taxon>Insecta</taxon>
        <taxon>Pterygota</taxon>
        <taxon>Neoptera</taxon>
        <taxon>Endopterygota</taxon>
        <taxon>Hymenoptera</taxon>
        <taxon>Apocrita</taxon>
        <taxon>Aculeata</taxon>
        <taxon>Formicoidea</taxon>
        <taxon>Formicidae</taxon>
        <taxon>Formicinae</taxon>
        <taxon>Lasius</taxon>
        <taxon>Lasius</taxon>
    </lineage>
</organism>
<dbReference type="OrthoDB" id="7554920at2759"/>
<accession>A0A0J7NLE0</accession>
<dbReference type="PaxDb" id="67767-A0A0J7NLE0"/>
<comment type="caution">
    <text evidence="1">The sequence shown here is derived from an EMBL/GenBank/DDBJ whole genome shotgun (WGS) entry which is preliminary data.</text>
</comment>
<dbReference type="EMBL" id="LBMM01003639">
    <property type="protein sequence ID" value="KMQ93290.1"/>
    <property type="molecule type" value="Genomic_DNA"/>
</dbReference>
<evidence type="ECO:0000313" key="1">
    <source>
        <dbReference type="EMBL" id="KMQ93290.1"/>
    </source>
</evidence>